<protein>
    <submittedName>
        <fullName evidence="1">Uncharacterized protein</fullName>
    </submittedName>
</protein>
<proteinExistence type="predicted"/>
<sequence length="91" mass="10114">MAEALLLAREELYKWGLARAKGILALVPNTEYSPVCSRKTIEFDINIQISNNTTFSIAHRNEYLHGLVDCSPSKSLTFSEVGVLDAEAQRS</sequence>
<dbReference type="Gramene" id="OBART01G17120.1">
    <property type="protein sequence ID" value="OBART01G17120.1"/>
    <property type="gene ID" value="OBART01G17120"/>
</dbReference>
<dbReference type="AlphaFoldDB" id="A0A0D3EPB7"/>
<dbReference type="PaxDb" id="65489-OBART01G17120.1"/>
<dbReference type="EnsemblPlants" id="OBART01G17120.1">
    <property type="protein sequence ID" value="OBART01G17120.1"/>
    <property type="gene ID" value="OBART01G17120"/>
</dbReference>
<evidence type="ECO:0000313" key="2">
    <source>
        <dbReference type="Proteomes" id="UP000026960"/>
    </source>
</evidence>
<name>A0A0D3EPB7_9ORYZ</name>
<accession>A0A0D3EPB7</accession>
<evidence type="ECO:0000313" key="1">
    <source>
        <dbReference type="EnsemblPlants" id="OBART01G17120.1"/>
    </source>
</evidence>
<dbReference type="Proteomes" id="UP000026960">
    <property type="component" value="Chromosome 1"/>
</dbReference>
<organism evidence="1">
    <name type="scientific">Oryza barthii</name>
    <dbReference type="NCBI Taxonomy" id="65489"/>
    <lineage>
        <taxon>Eukaryota</taxon>
        <taxon>Viridiplantae</taxon>
        <taxon>Streptophyta</taxon>
        <taxon>Embryophyta</taxon>
        <taxon>Tracheophyta</taxon>
        <taxon>Spermatophyta</taxon>
        <taxon>Magnoliopsida</taxon>
        <taxon>Liliopsida</taxon>
        <taxon>Poales</taxon>
        <taxon>Poaceae</taxon>
        <taxon>BOP clade</taxon>
        <taxon>Oryzoideae</taxon>
        <taxon>Oryzeae</taxon>
        <taxon>Oryzinae</taxon>
        <taxon>Oryza</taxon>
    </lineage>
</organism>
<dbReference type="HOGENOM" id="CLU_2430792_0_0_1"/>
<keyword evidence="2" id="KW-1185">Reference proteome</keyword>
<reference evidence="1" key="1">
    <citation type="journal article" date="2009" name="Rice">
        <title>De Novo Next Generation Sequencing of Plant Genomes.</title>
        <authorList>
            <person name="Rounsley S."/>
            <person name="Marri P.R."/>
            <person name="Yu Y."/>
            <person name="He R."/>
            <person name="Sisneros N."/>
            <person name="Goicoechea J.L."/>
            <person name="Lee S.J."/>
            <person name="Angelova A."/>
            <person name="Kudrna D."/>
            <person name="Luo M."/>
            <person name="Affourtit J."/>
            <person name="Desany B."/>
            <person name="Knight J."/>
            <person name="Niazi F."/>
            <person name="Egholm M."/>
            <person name="Wing R.A."/>
        </authorList>
    </citation>
    <scope>NUCLEOTIDE SEQUENCE [LARGE SCALE GENOMIC DNA]</scope>
    <source>
        <strain evidence="1">cv. IRGC 105608</strain>
    </source>
</reference>
<reference evidence="1" key="2">
    <citation type="submission" date="2015-03" db="UniProtKB">
        <authorList>
            <consortium name="EnsemblPlants"/>
        </authorList>
    </citation>
    <scope>IDENTIFICATION</scope>
</reference>